<dbReference type="PANTHER" id="PTHR13833:SF71">
    <property type="entry name" value="NHL DOMAIN-CONTAINING PROTEIN"/>
    <property type="match status" value="1"/>
</dbReference>
<dbReference type="PANTHER" id="PTHR13833">
    <property type="match status" value="1"/>
</dbReference>
<dbReference type="Proteomes" id="UP000019132">
    <property type="component" value="Unassembled WGS sequence"/>
</dbReference>
<keyword evidence="1" id="KW-0677">Repeat</keyword>
<dbReference type="Pfam" id="PF01436">
    <property type="entry name" value="NHL"/>
    <property type="match status" value="1"/>
</dbReference>
<dbReference type="AlphaFoldDB" id="K3WXT8"/>
<dbReference type="InterPro" id="IPR011042">
    <property type="entry name" value="6-blade_b-propeller_TolB-like"/>
</dbReference>
<dbReference type="VEuPathDB" id="FungiDB:PYU1_G009768"/>
<keyword evidence="3" id="KW-1185">Reference proteome</keyword>
<proteinExistence type="predicted"/>
<dbReference type="Gene3D" id="2.120.10.30">
    <property type="entry name" value="TolB, C-terminal domain"/>
    <property type="match status" value="1"/>
</dbReference>
<dbReference type="EMBL" id="GL376615">
    <property type="status" value="NOT_ANNOTATED_CDS"/>
    <property type="molecule type" value="Genomic_DNA"/>
</dbReference>
<accession>K3WXT8</accession>
<evidence type="ECO:0008006" key="4">
    <source>
        <dbReference type="Google" id="ProtNLM"/>
    </source>
</evidence>
<dbReference type="eggNOG" id="ENOG502SGDM">
    <property type="taxonomic scope" value="Eukaryota"/>
</dbReference>
<dbReference type="STRING" id="431595.K3WXT8"/>
<evidence type="ECO:0000313" key="2">
    <source>
        <dbReference type="EnsemblProtists" id="PYU1_T009786"/>
    </source>
</evidence>
<sequence length="84" mass="8950">MGSDGNLYVADTYNNCIRKVTLPVNVVTTHAGVCQYFGGASDGAAAVAQFTRPQAVAAGPNGVIYVHDGDSRWDPYRVRKISMS</sequence>
<evidence type="ECO:0000256" key="1">
    <source>
        <dbReference type="ARBA" id="ARBA00022737"/>
    </source>
</evidence>
<organism evidence="2 3">
    <name type="scientific">Globisporangium ultimum (strain ATCC 200006 / CBS 805.95 / DAOM BR144)</name>
    <name type="common">Pythium ultimum</name>
    <dbReference type="NCBI Taxonomy" id="431595"/>
    <lineage>
        <taxon>Eukaryota</taxon>
        <taxon>Sar</taxon>
        <taxon>Stramenopiles</taxon>
        <taxon>Oomycota</taxon>
        <taxon>Peronosporomycetes</taxon>
        <taxon>Pythiales</taxon>
        <taxon>Pythiaceae</taxon>
        <taxon>Globisporangium</taxon>
    </lineage>
</organism>
<dbReference type="InterPro" id="IPR001258">
    <property type="entry name" value="NHL_repeat"/>
</dbReference>
<reference evidence="2" key="3">
    <citation type="submission" date="2015-02" db="UniProtKB">
        <authorList>
            <consortium name="EnsemblProtists"/>
        </authorList>
    </citation>
    <scope>IDENTIFICATION</scope>
    <source>
        <strain evidence="2">DAOM BR144</strain>
    </source>
</reference>
<dbReference type="HOGENOM" id="CLU_2532470_0_0_1"/>
<reference evidence="3" key="2">
    <citation type="submission" date="2010-04" db="EMBL/GenBank/DDBJ databases">
        <authorList>
            <person name="Buell R."/>
            <person name="Hamilton J."/>
            <person name="Hostetler J."/>
        </authorList>
    </citation>
    <scope>NUCLEOTIDE SEQUENCE [LARGE SCALE GENOMIC DNA]</scope>
    <source>
        <strain evidence="3">DAOM:BR144</strain>
    </source>
</reference>
<name>K3WXT8_GLOUD</name>
<dbReference type="SUPFAM" id="SSF101898">
    <property type="entry name" value="NHL repeat"/>
    <property type="match status" value="1"/>
</dbReference>
<dbReference type="EnsemblProtists" id="PYU1_T009786">
    <property type="protein sequence ID" value="PYU1_T009786"/>
    <property type="gene ID" value="PYU1_G009768"/>
</dbReference>
<protein>
    <recommendedName>
        <fullName evidence="4">SMP-30/Gluconolactonase/LRE-like region domain-containing protein</fullName>
    </recommendedName>
</protein>
<dbReference type="InParanoid" id="K3WXT8"/>
<reference evidence="3" key="1">
    <citation type="journal article" date="2010" name="Genome Biol.">
        <title>Genome sequence of the necrotrophic plant pathogen Pythium ultimum reveals original pathogenicity mechanisms and effector repertoire.</title>
        <authorList>
            <person name="Levesque C.A."/>
            <person name="Brouwer H."/>
            <person name="Cano L."/>
            <person name="Hamilton J.P."/>
            <person name="Holt C."/>
            <person name="Huitema E."/>
            <person name="Raffaele S."/>
            <person name="Robideau G.P."/>
            <person name="Thines M."/>
            <person name="Win J."/>
            <person name="Zerillo M.M."/>
            <person name="Beakes G.W."/>
            <person name="Boore J.L."/>
            <person name="Busam D."/>
            <person name="Dumas B."/>
            <person name="Ferriera S."/>
            <person name="Fuerstenberg S.I."/>
            <person name="Gachon C.M."/>
            <person name="Gaulin E."/>
            <person name="Govers F."/>
            <person name="Grenville-Briggs L."/>
            <person name="Horner N."/>
            <person name="Hostetler J."/>
            <person name="Jiang R.H."/>
            <person name="Johnson J."/>
            <person name="Krajaejun T."/>
            <person name="Lin H."/>
            <person name="Meijer H.J."/>
            <person name="Moore B."/>
            <person name="Morris P."/>
            <person name="Phuntmart V."/>
            <person name="Puiu D."/>
            <person name="Shetty J."/>
            <person name="Stajich J.E."/>
            <person name="Tripathy S."/>
            <person name="Wawra S."/>
            <person name="van West P."/>
            <person name="Whitty B.R."/>
            <person name="Coutinho P.M."/>
            <person name="Henrissat B."/>
            <person name="Martin F."/>
            <person name="Thomas P.D."/>
            <person name="Tyler B.M."/>
            <person name="De Vries R.P."/>
            <person name="Kamoun S."/>
            <person name="Yandell M."/>
            <person name="Tisserat N."/>
            <person name="Buell C.R."/>
        </authorList>
    </citation>
    <scope>NUCLEOTIDE SEQUENCE</scope>
    <source>
        <strain evidence="3">DAOM:BR144</strain>
    </source>
</reference>
<evidence type="ECO:0000313" key="3">
    <source>
        <dbReference type="Proteomes" id="UP000019132"/>
    </source>
</evidence>